<feature type="region of interest" description="Disordered" evidence="1">
    <location>
        <begin position="219"/>
        <end position="239"/>
    </location>
</feature>
<evidence type="ECO:0000313" key="3">
    <source>
        <dbReference type="Proteomes" id="UP000290288"/>
    </source>
</evidence>
<dbReference type="EMBL" id="SDEE01000098">
    <property type="protein sequence ID" value="RXW21715.1"/>
    <property type="molecule type" value="Genomic_DNA"/>
</dbReference>
<feature type="region of interest" description="Disordered" evidence="1">
    <location>
        <begin position="573"/>
        <end position="624"/>
    </location>
</feature>
<evidence type="ECO:0000313" key="2">
    <source>
        <dbReference type="EMBL" id="RXW21715.1"/>
    </source>
</evidence>
<feature type="compositionally biased region" description="Acidic residues" evidence="1">
    <location>
        <begin position="614"/>
        <end position="624"/>
    </location>
</feature>
<dbReference type="OrthoDB" id="411372at2759"/>
<proteinExistence type="predicted"/>
<reference evidence="2 3" key="1">
    <citation type="submission" date="2019-01" db="EMBL/GenBank/DDBJ databases">
        <title>Draft genome sequence of Psathyrella aberdarensis IHI B618.</title>
        <authorList>
            <person name="Buettner E."/>
            <person name="Kellner H."/>
        </authorList>
    </citation>
    <scope>NUCLEOTIDE SEQUENCE [LARGE SCALE GENOMIC DNA]</scope>
    <source>
        <strain evidence="2 3">IHI B618</strain>
    </source>
</reference>
<gene>
    <name evidence="2" type="ORF">EST38_g4139</name>
</gene>
<evidence type="ECO:0000256" key="1">
    <source>
        <dbReference type="SAM" id="MobiDB-lite"/>
    </source>
</evidence>
<dbReference type="AlphaFoldDB" id="A0A4Q2DS29"/>
<feature type="compositionally biased region" description="Low complexity" evidence="1">
    <location>
        <begin position="1"/>
        <end position="10"/>
    </location>
</feature>
<feature type="compositionally biased region" description="Polar residues" evidence="1">
    <location>
        <begin position="94"/>
        <end position="111"/>
    </location>
</feature>
<feature type="compositionally biased region" description="Pro residues" evidence="1">
    <location>
        <begin position="575"/>
        <end position="584"/>
    </location>
</feature>
<comment type="caution">
    <text evidence="2">The sequence shown here is derived from an EMBL/GenBank/DDBJ whole genome shotgun (WGS) entry which is preliminary data.</text>
</comment>
<feature type="region of interest" description="Disordered" evidence="1">
    <location>
        <begin position="1"/>
        <end position="111"/>
    </location>
</feature>
<organism evidence="2 3">
    <name type="scientific">Candolleomyces aberdarensis</name>
    <dbReference type="NCBI Taxonomy" id="2316362"/>
    <lineage>
        <taxon>Eukaryota</taxon>
        <taxon>Fungi</taxon>
        <taxon>Dikarya</taxon>
        <taxon>Basidiomycota</taxon>
        <taxon>Agaricomycotina</taxon>
        <taxon>Agaricomycetes</taxon>
        <taxon>Agaricomycetidae</taxon>
        <taxon>Agaricales</taxon>
        <taxon>Agaricineae</taxon>
        <taxon>Psathyrellaceae</taxon>
        <taxon>Candolleomyces</taxon>
    </lineage>
</organism>
<accession>A0A4Q2DS29</accession>
<feature type="region of interest" description="Disordered" evidence="1">
    <location>
        <begin position="490"/>
        <end position="512"/>
    </location>
</feature>
<feature type="compositionally biased region" description="Gly residues" evidence="1">
    <location>
        <begin position="497"/>
        <end position="512"/>
    </location>
</feature>
<dbReference type="STRING" id="2316362.A0A4Q2DS29"/>
<dbReference type="Proteomes" id="UP000290288">
    <property type="component" value="Unassembled WGS sequence"/>
</dbReference>
<sequence length="624" mass="62896">MPLKAAISPSAPAPPLKDTDFSSFASLDGMEGVQDDDGTTNQEDKSSNSNDDIPSTLPVSAPRSATSAGPNEFGPIGSPPTAKSPPRLNGLGNGTSPSNDPNILSSSPFSAPGTQTSFYPSSYSRGVPASLGSGLAMRKGWGDVYDAASPTKPAKFAAAGASNRHATTAVVDEEMEDFIPGSLTDLLTPEERSRRMSRSNSGQPPVGLTAAANALKITSTNDGGPDSTVGGMGHRHSRSVPAPSLLGDLKSIWSDQPAGLPASPGHRGTPSTSSALAARFEGLNVNNNDDSANLSMSFGSPSSLSMLSPSNASAAFLPGFHSQYLNAKAKQGQQGALGRGLRNTSNPVYPTNSTNPGASNTNSLATNYLHPNSAGLPSSMQGNSTLHTHIHGGTAHTYRTAPSPFDLTQNLVRPRVGGLSAGLGAQPGVGGAGVGGLGGLNEQDDVITTDHLLRQPHVLSPGSRALQSHAPGQSLPQGLAAGLSRIHALPPAAASPGGPGVSGTPGSFLGGTGASPGVGNAFGSTNHLHHLGPYGDWQSNAASAGGNANSYMRTTMNSGLGVGNAASNGLGGAFGPPPGLPEPPSKMSYSAATVSGAPSAPPGIPNRQQRPVQYDEDELFSMDG</sequence>
<protein>
    <submittedName>
        <fullName evidence="2">Uncharacterized protein</fullName>
    </submittedName>
</protein>
<name>A0A4Q2DS29_9AGAR</name>
<keyword evidence="3" id="KW-1185">Reference proteome</keyword>